<dbReference type="EMBL" id="JAPCXC010000108">
    <property type="protein sequence ID" value="KAJ1605133.1"/>
    <property type="molecule type" value="Genomic_DNA"/>
</dbReference>
<feature type="compositionally biased region" description="Basic and acidic residues" evidence="1">
    <location>
        <begin position="28"/>
        <end position="43"/>
    </location>
</feature>
<proteinExistence type="predicted"/>
<gene>
    <name evidence="2" type="ORF">OJ253_3307</name>
</gene>
<dbReference type="Proteomes" id="UP001067231">
    <property type="component" value="Unassembled WGS sequence"/>
</dbReference>
<evidence type="ECO:0000313" key="2">
    <source>
        <dbReference type="EMBL" id="KAJ1605133.1"/>
    </source>
</evidence>
<sequence length="75" mass="7887">MYTAETDILRSLVRAQYGSKGPVGYSRPVRDKDKARESGGADTGDRCKYLAQAVFDGAKGQGGEGAAGGSFAWLL</sequence>
<dbReference type="AlphaFoldDB" id="A0A9D5DJZ8"/>
<evidence type="ECO:0000256" key="1">
    <source>
        <dbReference type="SAM" id="MobiDB-lite"/>
    </source>
</evidence>
<protein>
    <submittedName>
        <fullName evidence="2">Uncharacterized protein</fullName>
    </submittedName>
</protein>
<accession>A0A9D5DJZ8</accession>
<comment type="caution">
    <text evidence="2">The sequence shown here is derived from an EMBL/GenBank/DDBJ whole genome shotgun (WGS) entry which is preliminary data.</text>
</comment>
<name>A0A9D5DJZ8_9CRYT</name>
<feature type="region of interest" description="Disordered" evidence="1">
    <location>
        <begin position="18"/>
        <end position="43"/>
    </location>
</feature>
<reference evidence="2" key="1">
    <citation type="submission" date="2022-10" db="EMBL/GenBank/DDBJ databases">
        <title>Adaptive evolution leads to modifications in subtelomeric GC content in a zoonotic Cryptosporidium species.</title>
        <authorList>
            <person name="Li J."/>
            <person name="Feng Y."/>
            <person name="Xiao L."/>
        </authorList>
    </citation>
    <scope>NUCLEOTIDE SEQUENCE</scope>
    <source>
        <strain evidence="2">33844</strain>
    </source>
</reference>
<dbReference type="OrthoDB" id="10334920at2759"/>
<organism evidence="2">
    <name type="scientific">Cryptosporidium canis</name>
    <dbReference type="NCBI Taxonomy" id="195482"/>
    <lineage>
        <taxon>Eukaryota</taxon>
        <taxon>Sar</taxon>
        <taxon>Alveolata</taxon>
        <taxon>Apicomplexa</taxon>
        <taxon>Conoidasida</taxon>
        <taxon>Coccidia</taxon>
        <taxon>Eucoccidiorida</taxon>
        <taxon>Eimeriorina</taxon>
        <taxon>Cryptosporidiidae</taxon>
        <taxon>Cryptosporidium</taxon>
    </lineage>
</organism>